<dbReference type="SUPFAM" id="SSF53335">
    <property type="entry name" value="S-adenosyl-L-methionine-dependent methyltransferases"/>
    <property type="match status" value="1"/>
</dbReference>
<dbReference type="PANTHER" id="PTHR43861">
    <property type="entry name" value="TRANS-ACONITATE 2-METHYLTRANSFERASE-RELATED"/>
    <property type="match status" value="1"/>
</dbReference>
<feature type="domain" description="Methyltransferase" evidence="2">
    <location>
        <begin position="40"/>
        <end position="134"/>
    </location>
</feature>
<dbReference type="GO" id="GO:0016740">
    <property type="term" value="F:transferase activity"/>
    <property type="evidence" value="ECO:0007669"/>
    <property type="project" value="UniProtKB-KW"/>
</dbReference>
<dbReference type="Pfam" id="PF13649">
    <property type="entry name" value="Methyltransf_25"/>
    <property type="match status" value="1"/>
</dbReference>
<reference evidence="3 4" key="1">
    <citation type="journal article" date="2016" name="Nat. Commun.">
        <title>Thousands of microbial genomes shed light on interconnected biogeochemical processes in an aquifer system.</title>
        <authorList>
            <person name="Anantharaman K."/>
            <person name="Brown C.T."/>
            <person name="Hug L.A."/>
            <person name="Sharon I."/>
            <person name="Castelle C.J."/>
            <person name="Probst A.J."/>
            <person name="Thomas B.C."/>
            <person name="Singh A."/>
            <person name="Wilkins M.J."/>
            <person name="Karaoz U."/>
            <person name="Brodie E.L."/>
            <person name="Williams K.H."/>
            <person name="Hubbard S.S."/>
            <person name="Banfield J.F."/>
        </authorList>
    </citation>
    <scope>NUCLEOTIDE SEQUENCE [LARGE SCALE GENOMIC DNA]</scope>
</reference>
<dbReference type="CDD" id="cd02440">
    <property type="entry name" value="AdoMet_MTases"/>
    <property type="match status" value="1"/>
</dbReference>
<gene>
    <name evidence="3" type="ORF">A3A63_02650</name>
</gene>
<dbReference type="EMBL" id="MFJX01000073">
    <property type="protein sequence ID" value="OGG29303.1"/>
    <property type="molecule type" value="Genomic_DNA"/>
</dbReference>
<comment type="caution">
    <text evidence="3">The sequence shown here is derived from an EMBL/GenBank/DDBJ whole genome shotgun (WGS) entry which is preliminary data.</text>
</comment>
<sequence>MEEYKILADVYDILNPKEEIFLQKPFFETLLNSYSILKALDCACGTGWHLSLFHDMGLTCFGSDISPEMLALAKRNLEGKYIQLKQEDFRSLGVSWGDEFDMIACLTTSLPYMLTDEDIVTALHSMYDRLAKGGILVISSGITDSLLDAKPKFIPARINADDAFYFICEYHNEETMTFNILYVKKTADSFEHKYTSTTYNAMRQSVLERCFGKTSFKNIQYYGDYDFSEYSKAQSSKLIVVAEK</sequence>
<dbReference type="Gene3D" id="2.20.25.110">
    <property type="entry name" value="S-adenosyl-L-methionine-dependent methyltransferases"/>
    <property type="match status" value="1"/>
</dbReference>
<organism evidence="3 4">
    <name type="scientific">Candidatus Gottesmanbacteria bacterium RIFCSPLOWO2_01_FULL_46_9</name>
    <dbReference type="NCBI Taxonomy" id="1798394"/>
    <lineage>
        <taxon>Bacteria</taxon>
        <taxon>Candidatus Gottesmaniibacteriota</taxon>
    </lineage>
</organism>
<proteinExistence type="predicted"/>
<evidence type="ECO:0000256" key="1">
    <source>
        <dbReference type="ARBA" id="ARBA00022679"/>
    </source>
</evidence>
<dbReference type="InterPro" id="IPR029063">
    <property type="entry name" value="SAM-dependent_MTases_sf"/>
</dbReference>
<accession>A0A1F6AXP5</accession>
<dbReference type="Gene3D" id="3.40.50.150">
    <property type="entry name" value="Vaccinia Virus protein VP39"/>
    <property type="match status" value="1"/>
</dbReference>
<dbReference type="AlphaFoldDB" id="A0A1F6AXP5"/>
<evidence type="ECO:0000313" key="3">
    <source>
        <dbReference type="EMBL" id="OGG29303.1"/>
    </source>
</evidence>
<protein>
    <recommendedName>
        <fullName evidence="2">Methyltransferase domain-containing protein</fullName>
    </recommendedName>
</protein>
<evidence type="ECO:0000259" key="2">
    <source>
        <dbReference type="Pfam" id="PF13649"/>
    </source>
</evidence>
<keyword evidence="1" id="KW-0808">Transferase</keyword>
<evidence type="ECO:0000313" key="4">
    <source>
        <dbReference type="Proteomes" id="UP000176450"/>
    </source>
</evidence>
<dbReference type="InterPro" id="IPR041698">
    <property type="entry name" value="Methyltransf_25"/>
</dbReference>
<name>A0A1F6AXP5_9BACT</name>
<dbReference type="Proteomes" id="UP000176450">
    <property type="component" value="Unassembled WGS sequence"/>
</dbReference>